<dbReference type="OrthoDB" id="4104179at2759"/>
<evidence type="ECO:0000256" key="1">
    <source>
        <dbReference type="SAM" id="Phobius"/>
    </source>
</evidence>
<dbReference type="EMBL" id="JH126404">
    <property type="protein sequence ID" value="EGX89344.1"/>
    <property type="molecule type" value="Genomic_DNA"/>
</dbReference>
<dbReference type="GO" id="GO:0016798">
    <property type="term" value="F:hydrolase activity, acting on glycosyl bonds"/>
    <property type="evidence" value="ECO:0007669"/>
    <property type="project" value="UniProtKB-KW"/>
</dbReference>
<proteinExistence type="predicted"/>
<feature type="transmembrane region" description="Helical" evidence="1">
    <location>
        <begin position="751"/>
        <end position="772"/>
    </location>
</feature>
<feature type="transmembrane region" description="Helical" evidence="1">
    <location>
        <begin position="667"/>
        <end position="683"/>
    </location>
</feature>
<dbReference type="eggNOG" id="ENOG502QTTU">
    <property type="taxonomic scope" value="Eukaryota"/>
</dbReference>
<dbReference type="PANTHER" id="PTHR47791">
    <property type="entry name" value="MEIOTICALLY UP-REGULATED GENE 191 PROTEIN"/>
    <property type="match status" value="1"/>
</dbReference>
<feature type="chain" id="PRO_5003446379" evidence="2">
    <location>
        <begin position="22"/>
        <end position="874"/>
    </location>
</feature>
<accession>G3JQ93</accession>
<dbReference type="KEGG" id="cmt:CCM_07595"/>
<dbReference type="Proteomes" id="UP000001610">
    <property type="component" value="Unassembled WGS sequence"/>
</dbReference>
<feature type="transmembrane region" description="Helical" evidence="1">
    <location>
        <begin position="714"/>
        <end position="730"/>
    </location>
</feature>
<dbReference type="AlphaFoldDB" id="G3JQ93"/>
<evidence type="ECO:0000313" key="3">
    <source>
        <dbReference type="EMBL" id="EGX89344.1"/>
    </source>
</evidence>
<name>G3JQ93_CORMM</name>
<keyword evidence="1" id="KW-0812">Transmembrane</keyword>
<keyword evidence="3" id="KW-0378">Hydrolase</keyword>
<keyword evidence="2" id="KW-0732">Signal</keyword>
<dbReference type="VEuPathDB" id="FungiDB:CCM_07595"/>
<evidence type="ECO:0000256" key="2">
    <source>
        <dbReference type="SAM" id="SignalP"/>
    </source>
</evidence>
<feature type="signal peptide" evidence="2">
    <location>
        <begin position="1"/>
        <end position="21"/>
    </location>
</feature>
<dbReference type="GO" id="GO:0005975">
    <property type="term" value="P:carbohydrate metabolic process"/>
    <property type="evidence" value="ECO:0007669"/>
    <property type="project" value="InterPro"/>
</dbReference>
<dbReference type="Pfam" id="PF03663">
    <property type="entry name" value="Glyco_hydro_76"/>
    <property type="match status" value="1"/>
</dbReference>
<sequence length="874" mass="97640">MTASLLAISLYGLAALSSVSAAANIRYCSVFERASSTVKCRSLPNNFLQVRDAAASASATASASSGSTPDITILQNTFKALADLQNDYFKQSRNTWPDAIDWTAAVIQTIVSGTMSTLTQSLDAAVPGQNWKQKENLLSFLHEQIVSSYFGQEADRILTEAYDDVLWVVLGWIEAIKFRRLHQDLHYPDGGFNDKSIPEDITQAVQTMTWHGQFWVDSFASRANDFWAFSTQGWDTALCNGGMTWNPRLETYKNAITNELYIAGSIAMYQHFPGDRLNGTGSRDLRHLRAAKDGYKWLTNVNMTNSQGLFVDGFHINHNIPGNTKCDQRDEMVYTYNQGVILTGNRGLFSVTGDPSYVEDGHNLVKSVIAATGWDLQRGKPVDSLSAGQLPPWRGLGRYGFLEDQCDASATCSQDSQTFKGIYFHHLTAFCRPLEVTHGDTKINEQAFMQVRQSHAASCRTYISWIKHNADAALKTRDSNGHFGMWWGAIVFNVNAVRCADGIDHFAANKTDYRNEGTPRNALWGVQDVFVPGGGNATANSGAQLYSAGSGDPNSRGRGRTVETQAGAEMNKLRADKKKGLVYGLLCSSYWVISYLLFLSRYIEASNEFDHRGEFYELAFLGAMLYISASRATALREGILWVPPSSRISNGLWEVTSSLTRETHQQSVSRGIAWFLLSVLVLYARISLRFAEFLPSLGAAMLLSILPQLLPHRVYAQCPITGVFICMLYLRLCERAAIQYGLVNGNIEPTWIYFFVAMPAFYCLFLSIWAMLWRARDSPSTNDTRVREENNPVHRAIDNLVWEIESLVWEIESLVWEIESLVLEPESPGLVIEVIESLGLYLVKETLSRLEYMMAVVVDAVFGFCCRVVTLAWY</sequence>
<dbReference type="RefSeq" id="XP_006672799.1">
    <property type="nucleotide sequence ID" value="XM_006672736.1"/>
</dbReference>
<dbReference type="PANTHER" id="PTHR47791:SF2">
    <property type="entry name" value="ENDO MANNANASE, GH76 FAMILY (EUROFUNG)"/>
    <property type="match status" value="1"/>
</dbReference>
<dbReference type="HOGENOM" id="CLU_328724_0_0_1"/>
<organism evidence="3 4">
    <name type="scientific">Cordyceps militaris (strain CM01)</name>
    <name type="common">Caterpillar fungus</name>
    <dbReference type="NCBI Taxonomy" id="983644"/>
    <lineage>
        <taxon>Eukaryota</taxon>
        <taxon>Fungi</taxon>
        <taxon>Dikarya</taxon>
        <taxon>Ascomycota</taxon>
        <taxon>Pezizomycotina</taxon>
        <taxon>Sordariomycetes</taxon>
        <taxon>Hypocreomycetidae</taxon>
        <taxon>Hypocreales</taxon>
        <taxon>Cordycipitaceae</taxon>
        <taxon>Cordyceps</taxon>
    </lineage>
</organism>
<keyword evidence="4" id="KW-1185">Reference proteome</keyword>
<dbReference type="Gene3D" id="1.50.10.20">
    <property type="match status" value="1"/>
</dbReference>
<keyword evidence="3" id="KW-0326">Glycosidase</keyword>
<dbReference type="GeneID" id="18169606"/>
<feature type="transmembrane region" description="Helical" evidence="1">
    <location>
        <begin position="852"/>
        <end position="873"/>
    </location>
</feature>
<dbReference type="InParanoid" id="G3JQ93"/>
<reference evidence="3 4" key="1">
    <citation type="journal article" date="2011" name="Genome Biol.">
        <title>Genome sequence of the insect pathogenic fungus Cordyceps militaris, a valued traditional Chinese medicine.</title>
        <authorList>
            <person name="Zheng P."/>
            <person name="Xia Y."/>
            <person name="Xiao G."/>
            <person name="Xiong C."/>
            <person name="Hu X."/>
            <person name="Zhang S."/>
            <person name="Zheng H."/>
            <person name="Huang Y."/>
            <person name="Zhou Y."/>
            <person name="Wang S."/>
            <person name="Zhao G.P."/>
            <person name="Liu X."/>
            <person name="St Leger R.J."/>
            <person name="Wang C."/>
        </authorList>
    </citation>
    <scope>NUCLEOTIDE SEQUENCE [LARGE SCALE GENOMIC DNA]</scope>
    <source>
        <strain evidence="3 4">CM01</strain>
    </source>
</reference>
<evidence type="ECO:0000313" key="4">
    <source>
        <dbReference type="Proteomes" id="UP000001610"/>
    </source>
</evidence>
<keyword evidence="1" id="KW-1133">Transmembrane helix</keyword>
<feature type="transmembrane region" description="Helical" evidence="1">
    <location>
        <begin position="581"/>
        <end position="603"/>
    </location>
</feature>
<dbReference type="SUPFAM" id="SSF48208">
    <property type="entry name" value="Six-hairpin glycosidases"/>
    <property type="match status" value="1"/>
</dbReference>
<dbReference type="InterPro" id="IPR005198">
    <property type="entry name" value="Glyco_hydro_76"/>
</dbReference>
<dbReference type="InterPro" id="IPR008928">
    <property type="entry name" value="6-hairpin_glycosidase_sf"/>
</dbReference>
<protein>
    <submittedName>
        <fullName evidence="3">Six-hairpin glycosidase-like protein</fullName>
    </submittedName>
</protein>
<gene>
    <name evidence="3" type="ORF">CCM_07595</name>
</gene>
<dbReference type="InterPro" id="IPR053169">
    <property type="entry name" value="MUG_Protein"/>
</dbReference>
<keyword evidence="1" id="KW-0472">Membrane</keyword>